<reference evidence="2 3" key="1">
    <citation type="submission" date="2019-07" db="EMBL/GenBank/DDBJ databases">
        <title>WGS assembly of Gossypium tomentosum.</title>
        <authorList>
            <person name="Chen Z.J."/>
            <person name="Sreedasyam A."/>
            <person name="Ando A."/>
            <person name="Song Q."/>
            <person name="De L."/>
            <person name="Hulse-Kemp A."/>
            <person name="Ding M."/>
            <person name="Ye W."/>
            <person name="Kirkbride R."/>
            <person name="Jenkins J."/>
            <person name="Plott C."/>
            <person name="Lovell J."/>
            <person name="Lin Y.-M."/>
            <person name="Vaughn R."/>
            <person name="Liu B."/>
            <person name="Li W."/>
            <person name="Simpson S."/>
            <person name="Scheffler B."/>
            <person name="Saski C."/>
            <person name="Grover C."/>
            <person name="Hu G."/>
            <person name="Conover J."/>
            <person name="Carlson J."/>
            <person name="Shu S."/>
            <person name="Boston L."/>
            <person name="Williams M."/>
            <person name="Peterson D."/>
            <person name="Mcgee K."/>
            <person name="Jones D."/>
            <person name="Wendel J."/>
            <person name="Stelly D."/>
            <person name="Grimwood J."/>
            <person name="Schmutz J."/>
        </authorList>
    </citation>
    <scope>NUCLEOTIDE SEQUENCE [LARGE SCALE GENOMIC DNA]</scope>
    <source>
        <strain evidence="2">7179.01</strain>
    </source>
</reference>
<evidence type="ECO:0000313" key="2">
    <source>
        <dbReference type="EMBL" id="TYI15405.1"/>
    </source>
</evidence>
<sequence length="100" mass="11571">MIHPRTYLQTCKKLRCKMTIKSLRKLFVRDLFLDEYMIAKIFLSYSQSCFFFFPFVFILLCKRILNKSQRRRGFPGSTPWIGVGGGGAEVPMTLVHSLSG</sequence>
<gene>
    <name evidence="2" type="ORF">ES332_A08G183800v1</name>
</gene>
<feature type="transmembrane region" description="Helical" evidence="1">
    <location>
        <begin position="37"/>
        <end position="61"/>
    </location>
</feature>
<name>A0A5D2PJC1_GOSTO</name>
<keyword evidence="3" id="KW-1185">Reference proteome</keyword>
<evidence type="ECO:0000256" key="1">
    <source>
        <dbReference type="SAM" id="Phobius"/>
    </source>
</evidence>
<keyword evidence="1" id="KW-0472">Membrane</keyword>
<organism evidence="2 3">
    <name type="scientific">Gossypium tomentosum</name>
    <name type="common">Hawaiian cotton</name>
    <name type="synonym">Gossypium sandvicense</name>
    <dbReference type="NCBI Taxonomy" id="34277"/>
    <lineage>
        <taxon>Eukaryota</taxon>
        <taxon>Viridiplantae</taxon>
        <taxon>Streptophyta</taxon>
        <taxon>Embryophyta</taxon>
        <taxon>Tracheophyta</taxon>
        <taxon>Spermatophyta</taxon>
        <taxon>Magnoliopsida</taxon>
        <taxon>eudicotyledons</taxon>
        <taxon>Gunneridae</taxon>
        <taxon>Pentapetalae</taxon>
        <taxon>rosids</taxon>
        <taxon>malvids</taxon>
        <taxon>Malvales</taxon>
        <taxon>Malvaceae</taxon>
        <taxon>Malvoideae</taxon>
        <taxon>Gossypium</taxon>
    </lineage>
</organism>
<protein>
    <submittedName>
        <fullName evidence="2">Uncharacterized protein</fullName>
    </submittedName>
</protein>
<keyword evidence="1" id="KW-1133">Transmembrane helix</keyword>
<dbReference type="Proteomes" id="UP000322667">
    <property type="component" value="Chromosome A08"/>
</dbReference>
<evidence type="ECO:0000313" key="3">
    <source>
        <dbReference type="Proteomes" id="UP000322667"/>
    </source>
</evidence>
<dbReference type="EMBL" id="CM017617">
    <property type="protein sequence ID" value="TYI15405.1"/>
    <property type="molecule type" value="Genomic_DNA"/>
</dbReference>
<accession>A0A5D2PJC1</accession>
<keyword evidence="1" id="KW-0812">Transmembrane</keyword>
<dbReference type="AlphaFoldDB" id="A0A5D2PJC1"/>
<proteinExistence type="predicted"/>